<proteinExistence type="predicted"/>
<dbReference type="AlphaFoldDB" id="A0A8H7NUK1"/>
<gene>
    <name evidence="1" type="ORF">IEO21_09360</name>
</gene>
<comment type="caution">
    <text evidence="1">The sequence shown here is derived from an EMBL/GenBank/DDBJ whole genome shotgun (WGS) entry which is preliminary data.</text>
</comment>
<reference evidence="1" key="1">
    <citation type="submission" date="2020-11" db="EMBL/GenBank/DDBJ databases">
        <authorList>
            <person name="Koelle M."/>
            <person name="Horta M.A.C."/>
            <person name="Nowrousian M."/>
            <person name="Ohm R.A."/>
            <person name="Benz P."/>
            <person name="Pilgard A."/>
        </authorList>
    </citation>
    <scope>NUCLEOTIDE SEQUENCE</scope>
    <source>
        <strain evidence="1">FPRL280</strain>
    </source>
</reference>
<protein>
    <submittedName>
        <fullName evidence="1">Uncharacterized protein</fullName>
    </submittedName>
</protein>
<evidence type="ECO:0000313" key="2">
    <source>
        <dbReference type="Proteomes" id="UP000639403"/>
    </source>
</evidence>
<reference evidence="1" key="2">
    <citation type="journal article" name="Front. Microbiol.">
        <title>Degradative Capacity of Two Strains of Rhodonia placenta: From Phenotype to Genotype.</title>
        <authorList>
            <person name="Kolle M."/>
            <person name="Horta M.A.C."/>
            <person name="Nowrousian M."/>
            <person name="Ohm R.A."/>
            <person name="Benz J.P."/>
            <person name="Pilgard A."/>
        </authorList>
    </citation>
    <scope>NUCLEOTIDE SEQUENCE</scope>
    <source>
        <strain evidence="1">FPRL280</strain>
    </source>
</reference>
<dbReference type="EMBL" id="JADOXO010000434">
    <property type="protein sequence ID" value="KAF9804499.1"/>
    <property type="molecule type" value="Genomic_DNA"/>
</dbReference>
<accession>A0A8H7NUK1</accession>
<organism evidence="1 2">
    <name type="scientific">Rhodonia placenta</name>
    <dbReference type="NCBI Taxonomy" id="104341"/>
    <lineage>
        <taxon>Eukaryota</taxon>
        <taxon>Fungi</taxon>
        <taxon>Dikarya</taxon>
        <taxon>Basidiomycota</taxon>
        <taxon>Agaricomycotina</taxon>
        <taxon>Agaricomycetes</taxon>
        <taxon>Polyporales</taxon>
        <taxon>Adustoporiaceae</taxon>
        <taxon>Rhodonia</taxon>
    </lineage>
</organism>
<name>A0A8H7NUK1_9APHY</name>
<sequence length="166" mass="19043">MQVNFETAPVYTDDLRDNNSAVYYVEDKRHYHVPGTWTVASYDQTIMLVYRTNCSVLDGNRNVGVLLTAEVLLQMVAAIHGTPCIPIQKPIGYEDQIDDRSSTCGSYIYTLAYLKEKVCLQRKYQQNVGWNDAPFNCEKGERIGVTKWFLVMDSSTYEEFQPYAVQ</sequence>
<evidence type="ECO:0000313" key="1">
    <source>
        <dbReference type="EMBL" id="KAF9804499.1"/>
    </source>
</evidence>
<dbReference type="Proteomes" id="UP000639403">
    <property type="component" value="Unassembled WGS sequence"/>
</dbReference>